<gene>
    <name evidence="1" type="ORF">H6P81_020905</name>
</gene>
<evidence type="ECO:0000313" key="1">
    <source>
        <dbReference type="EMBL" id="KAG9440740.1"/>
    </source>
</evidence>
<keyword evidence="2" id="KW-1185">Reference proteome</keyword>
<dbReference type="EMBL" id="JAINDJ010000008">
    <property type="protein sequence ID" value="KAG9440740.1"/>
    <property type="molecule type" value="Genomic_DNA"/>
</dbReference>
<dbReference type="Proteomes" id="UP000825729">
    <property type="component" value="Unassembled WGS sequence"/>
</dbReference>
<evidence type="ECO:0000313" key="2">
    <source>
        <dbReference type="Proteomes" id="UP000825729"/>
    </source>
</evidence>
<accession>A0AAV7DXH8</accession>
<organism evidence="1 2">
    <name type="scientific">Aristolochia fimbriata</name>
    <name type="common">White veined hardy Dutchman's pipe vine</name>
    <dbReference type="NCBI Taxonomy" id="158543"/>
    <lineage>
        <taxon>Eukaryota</taxon>
        <taxon>Viridiplantae</taxon>
        <taxon>Streptophyta</taxon>
        <taxon>Embryophyta</taxon>
        <taxon>Tracheophyta</taxon>
        <taxon>Spermatophyta</taxon>
        <taxon>Magnoliopsida</taxon>
        <taxon>Magnoliidae</taxon>
        <taxon>Piperales</taxon>
        <taxon>Aristolochiaceae</taxon>
        <taxon>Aristolochia</taxon>
    </lineage>
</organism>
<reference evidence="1 2" key="1">
    <citation type="submission" date="2021-07" db="EMBL/GenBank/DDBJ databases">
        <title>The Aristolochia fimbriata genome: insights into angiosperm evolution, floral development and chemical biosynthesis.</title>
        <authorList>
            <person name="Jiao Y."/>
        </authorList>
    </citation>
    <scope>NUCLEOTIDE SEQUENCE [LARGE SCALE GENOMIC DNA]</scope>
    <source>
        <strain evidence="1">IBCAS-2021</strain>
        <tissue evidence="1">Leaf</tissue>
    </source>
</reference>
<proteinExistence type="predicted"/>
<dbReference type="AlphaFoldDB" id="A0AAV7DXH8"/>
<comment type="caution">
    <text evidence="1">The sequence shown here is derived from an EMBL/GenBank/DDBJ whole genome shotgun (WGS) entry which is preliminary data.</text>
</comment>
<sequence>MACLPASPLPATHVDAGNQFLLVAEASFFLKLIMEKLKFKIEISIYFNRLLQSCESLQTPAPVFKSNKKKQKRKKKLNKRWRCMGAFNGSIRPQLRSTRVSTSLH</sequence>
<name>A0AAV7DXH8_ARIFI</name>
<protein>
    <submittedName>
        <fullName evidence="1">Uncharacterized protein</fullName>
    </submittedName>
</protein>